<organism evidence="3 4">
    <name type="scientific">Malaciobacter mytili LMG 24559</name>
    <dbReference type="NCBI Taxonomy" id="1032238"/>
    <lineage>
        <taxon>Bacteria</taxon>
        <taxon>Pseudomonadati</taxon>
        <taxon>Campylobacterota</taxon>
        <taxon>Epsilonproteobacteria</taxon>
        <taxon>Campylobacterales</taxon>
        <taxon>Arcobacteraceae</taxon>
        <taxon>Malaciobacter</taxon>
    </lineage>
</organism>
<protein>
    <submittedName>
        <fullName evidence="3">DUF3971 domain-containing protein</fullName>
    </submittedName>
</protein>
<feature type="domain" description="YhdP central" evidence="2">
    <location>
        <begin position="206"/>
        <end position="441"/>
    </location>
</feature>
<proteinExistence type="predicted"/>
<evidence type="ECO:0000313" key="4">
    <source>
        <dbReference type="Proteomes" id="UP000290092"/>
    </source>
</evidence>
<evidence type="ECO:0000256" key="1">
    <source>
        <dbReference type="SAM" id="Phobius"/>
    </source>
</evidence>
<dbReference type="Pfam" id="PF13116">
    <property type="entry name" value="YhdP"/>
    <property type="match status" value="1"/>
</dbReference>
<name>A0AAX2AF77_9BACT</name>
<dbReference type="RefSeq" id="WP_114842114.1">
    <property type="nucleotide sequence ID" value="NZ_NXID01000023.1"/>
</dbReference>
<keyword evidence="1" id="KW-0812">Transmembrane</keyword>
<dbReference type="AlphaFoldDB" id="A0AAX2AF77"/>
<accession>A0AAX2AF77</accession>
<evidence type="ECO:0000313" key="3">
    <source>
        <dbReference type="EMBL" id="RXK15667.1"/>
    </source>
</evidence>
<dbReference type="InterPro" id="IPR025263">
    <property type="entry name" value="YhdP_central"/>
</dbReference>
<comment type="caution">
    <text evidence="3">The sequence shown here is derived from an EMBL/GenBank/DDBJ whole genome shotgun (WGS) entry which is preliminary data.</text>
</comment>
<feature type="transmembrane region" description="Helical" evidence="1">
    <location>
        <begin position="7"/>
        <end position="27"/>
    </location>
</feature>
<sequence length="962" mass="109269">MSNKIKVFFTLLVCFVFAFVFFLFSGIKIDSISFGEVSVSKLYIKFDKKLIVDIKQLKYESKKSQVNNSIEDLKTNIKKLPSLLKYFQEINIDSLKINDNEFTIFFNERHLYLDNKHINLSTKVEVHSQTIKLNLYSLYLKDLKILLNGKFKVNMHKEVANFVGDYAYKDLSGEFNIQADENFIDFYVNTNEVKDIKFVRDFVRLPAEAEKWMYDNVTGKMKLNYFYGKLNTSNFYPVLESFKGNATIEDAKIRFHKNAKVVDTKKLTVDYKDDKLLFSMQEPSYDTTKIYGSSVVINNLTSEAKGEVVVDIKTKSALNRDILDILKAYNITLPLIQTKGTTDSSFTLVVPYLIKKGMKTTGKFLAKDAVFKLQNFEFEAKNADVELKGANVIIKNSYVKHKEMFEGVLNLNINTNSSTAKGDVNLSKVLIQSSSDKIIDTKDIKSDILVDFKNNTVLQFPTLKTNLEIKKDNILISLADLALIYEHSSLLKKLDIKKGNISLDLIDENNITFKAFLDELNFPIEKDLKPIKKLEITGLIKNENLYINGTNYHIILESIKNKSIKLFFKDIDLNIDTKKVDTTSIKQDLILILENSKIKVDKDSYLASKANINLDSNKVEFKGKFSNLELPLFSNNKKVESLDIVGTYTYKNKNLAINTTDKKIALIIKDNSDVSLNLKDYDLLFDTTKQNDISNLKRVILKAKNSNIIINNKYTLLSKEYTFEYSKNLQKFLSLYKDSQITYSKKNEDIVLRANNLNDKLINSLANKELITGGKVVLVASGKDNLLKGKLFLSENNIKGLSILTNLITLINTSPALINPLLAIPSIASMATNKGFVVNGYKVNDGYVDFEYNFDTKYLDMTKIVTVGNGIDFDGKAAIDFDTNLIDAKINLIFFKGYTSVVNSIPVLNYVLLGDNKRVETEVEITGTLDEPKIKSNVAQDSINAPVNVIKRIITSPIKLFE</sequence>
<dbReference type="EMBL" id="NXID01000023">
    <property type="protein sequence ID" value="RXK15667.1"/>
    <property type="molecule type" value="Genomic_DNA"/>
</dbReference>
<dbReference type="Proteomes" id="UP000290092">
    <property type="component" value="Unassembled WGS sequence"/>
</dbReference>
<dbReference type="KEGG" id="amyt:AMYT_1695"/>
<keyword evidence="1" id="KW-1133">Transmembrane helix</keyword>
<evidence type="ECO:0000259" key="2">
    <source>
        <dbReference type="Pfam" id="PF13116"/>
    </source>
</evidence>
<keyword evidence="4" id="KW-1185">Reference proteome</keyword>
<gene>
    <name evidence="3" type="ORF">CP985_07085</name>
</gene>
<keyword evidence="1" id="KW-0472">Membrane</keyword>
<reference evidence="3 4" key="1">
    <citation type="submission" date="2017-09" db="EMBL/GenBank/DDBJ databases">
        <title>Genomics of the genus Arcobacter.</title>
        <authorList>
            <person name="Perez-Cataluna A."/>
            <person name="Figueras M.J."/>
            <person name="Salas-Masso N."/>
        </authorList>
    </citation>
    <scope>NUCLEOTIDE SEQUENCE [LARGE SCALE GENOMIC DNA]</scope>
    <source>
        <strain evidence="3 4">CECT 7386</strain>
    </source>
</reference>